<reference evidence="3 4" key="1">
    <citation type="journal article" date="2014" name="Int. J. Syst. Evol. Microbiol.">
        <title>Oceanisphaera profunda sp. nov., a marine bacterium isolated from deep-sea sediment, and emended description of the genus Oceanisphaera.</title>
        <authorList>
            <person name="Xu Z."/>
            <person name="Zhang X.Y."/>
            <person name="Su H.N."/>
            <person name="Yu Z.C."/>
            <person name="Liu C."/>
            <person name="Li H."/>
            <person name="Chen X.L."/>
            <person name="Song X.Y."/>
            <person name="Xie B.B."/>
            <person name="Qin Q.L."/>
            <person name="Zhou B.C."/>
            <person name="Shi M."/>
            <person name="Huang Y."/>
            <person name="Zhang Y.Z."/>
        </authorList>
    </citation>
    <scope>NUCLEOTIDE SEQUENCE [LARGE SCALE GENOMIC DNA]</scope>
    <source>
        <strain evidence="3 4">SM1222</strain>
    </source>
</reference>
<sequence>MKRVLITGANSGMGLQLAKDYAADGWQVVACGRDRAKLQQALAGVDVEICVFDMQQASEINTAVASLAAFDLVLLNAGNCEYIEDARQFDAELFKRVVNVNLIGTANCVAALIPRIKQGGRLAVVSSSVSFLPLTRAEAYGASKAGLDYFVRTLAIDLAPHNIAVSLIRPGFVDTPLTQKNDFAMPGQVSTEQASRAIRQGLAKGKSEISFPFGLISALRVLSWLPHGLWRRLSQRMVRKAS</sequence>
<dbReference type="EMBL" id="CP021377">
    <property type="protein sequence ID" value="ART83545.1"/>
    <property type="molecule type" value="Genomic_DNA"/>
</dbReference>
<dbReference type="SUPFAM" id="SSF51735">
    <property type="entry name" value="NAD(P)-binding Rossmann-fold domains"/>
    <property type="match status" value="1"/>
</dbReference>
<dbReference type="KEGG" id="opf:CBP31_13670"/>
<dbReference type="GO" id="GO:0016491">
    <property type="term" value="F:oxidoreductase activity"/>
    <property type="evidence" value="ECO:0007669"/>
    <property type="project" value="UniProtKB-KW"/>
</dbReference>
<evidence type="ECO:0000256" key="2">
    <source>
        <dbReference type="ARBA" id="ARBA00023002"/>
    </source>
</evidence>
<dbReference type="PANTHER" id="PTHR44196">
    <property type="entry name" value="DEHYDROGENASE/REDUCTASE SDR FAMILY MEMBER 7B"/>
    <property type="match status" value="1"/>
</dbReference>
<dbReference type="InterPro" id="IPR020904">
    <property type="entry name" value="Sc_DH/Rdtase_CS"/>
</dbReference>
<dbReference type="RefSeq" id="WP_087038216.1">
    <property type="nucleotide sequence ID" value="NZ_CP021377.1"/>
</dbReference>
<comment type="similarity">
    <text evidence="1">Belongs to the short-chain dehydrogenases/reductases (SDR) family.</text>
</comment>
<dbReference type="InterPro" id="IPR036291">
    <property type="entry name" value="NAD(P)-bd_dom_sf"/>
</dbReference>
<dbReference type="OrthoDB" id="335726at2"/>
<organism evidence="3 4">
    <name type="scientific">Oceanisphaera profunda</name>
    <dbReference type="NCBI Taxonomy" id="1416627"/>
    <lineage>
        <taxon>Bacteria</taxon>
        <taxon>Pseudomonadati</taxon>
        <taxon>Pseudomonadota</taxon>
        <taxon>Gammaproteobacteria</taxon>
        <taxon>Aeromonadales</taxon>
        <taxon>Aeromonadaceae</taxon>
        <taxon>Oceanisphaera</taxon>
    </lineage>
</organism>
<dbReference type="Pfam" id="PF00106">
    <property type="entry name" value="adh_short"/>
    <property type="match status" value="1"/>
</dbReference>
<dbReference type="PANTHER" id="PTHR44196:SF1">
    <property type="entry name" value="DEHYDROGENASE_REDUCTASE SDR FAMILY MEMBER 7B"/>
    <property type="match status" value="1"/>
</dbReference>
<name>A0A1Y0D943_9GAMM</name>
<protein>
    <submittedName>
        <fullName evidence="3">Short-chain dehydrogenase</fullName>
    </submittedName>
</protein>
<dbReference type="GO" id="GO:0016020">
    <property type="term" value="C:membrane"/>
    <property type="evidence" value="ECO:0007669"/>
    <property type="project" value="TreeGrafter"/>
</dbReference>
<evidence type="ECO:0000313" key="3">
    <source>
        <dbReference type="EMBL" id="ART83545.1"/>
    </source>
</evidence>
<accession>A0A1Y0D943</accession>
<dbReference type="InterPro" id="IPR002347">
    <property type="entry name" value="SDR_fam"/>
</dbReference>
<keyword evidence="4" id="KW-1185">Reference proteome</keyword>
<gene>
    <name evidence="3" type="ORF">CBP31_13670</name>
</gene>
<dbReference type="PRINTS" id="PR00081">
    <property type="entry name" value="GDHRDH"/>
</dbReference>
<keyword evidence="2" id="KW-0560">Oxidoreductase</keyword>
<dbReference type="AlphaFoldDB" id="A0A1Y0D943"/>
<dbReference type="Proteomes" id="UP000243937">
    <property type="component" value="Chromosome"/>
</dbReference>
<evidence type="ECO:0000313" key="4">
    <source>
        <dbReference type="Proteomes" id="UP000243937"/>
    </source>
</evidence>
<evidence type="ECO:0000256" key="1">
    <source>
        <dbReference type="ARBA" id="ARBA00006484"/>
    </source>
</evidence>
<proteinExistence type="inferred from homology"/>
<dbReference type="Gene3D" id="3.40.50.720">
    <property type="entry name" value="NAD(P)-binding Rossmann-like Domain"/>
    <property type="match status" value="1"/>
</dbReference>
<dbReference type="PROSITE" id="PS00061">
    <property type="entry name" value="ADH_SHORT"/>
    <property type="match status" value="1"/>
</dbReference>